<protein>
    <submittedName>
        <fullName evidence="2">Uncharacterized protein</fullName>
    </submittedName>
</protein>
<organism evidence="2">
    <name type="scientific">marine metagenome</name>
    <dbReference type="NCBI Taxonomy" id="408172"/>
    <lineage>
        <taxon>unclassified sequences</taxon>
        <taxon>metagenomes</taxon>
        <taxon>ecological metagenomes</taxon>
    </lineage>
</organism>
<proteinExistence type="predicted"/>
<dbReference type="EMBL" id="UINC01143212">
    <property type="protein sequence ID" value="SVD32002.1"/>
    <property type="molecule type" value="Genomic_DNA"/>
</dbReference>
<feature type="region of interest" description="Disordered" evidence="1">
    <location>
        <begin position="1"/>
        <end position="22"/>
    </location>
</feature>
<accession>A0A382UD35</accession>
<evidence type="ECO:0000256" key="1">
    <source>
        <dbReference type="SAM" id="MobiDB-lite"/>
    </source>
</evidence>
<name>A0A382UD35_9ZZZZ</name>
<feature type="compositionally biased region" description="Polar residues" evidence="1">
    <location>
        <begin position="13"/>
        <end position="22"/>
    </location>
</feature>
<reference evidence="2" key="1">
    <citation type="submission" date="2018-05" db="EMBL/GenBank/DDBJ databases">
        <authorList>
            <person name="Lanie J.A."/>
            <person name="Ng W.-L."/>
            <person name="Kazmierczak K.M."/>
            <person name="Andrzejewski T.M."/>
            <person name="Davidsen T.M."/>
            <person name="Wayne K.J."/>
            <person name="Tettelin H."/>
            <person name="Glass J.I."/>
            <person name="Rusch D."/>
            <person name="Podicherti R."/>
            <person name="Tsui H.-C.T."/>
            <person name="Winkler M.E."/>
        </authorList>
    </citation>
    <scope>NUCLEOTIDE SEQUENCE</scope>
</reference>
<gene>
    <name evidence="2" type="ORF">METZ01_LOCUS384856</name>
</gene>
<dbReference type="AlphaFoldDB" id="A0A382UD35"/>
<sequence>MPSRGVGPFGFLPTNQGADHAS</sequence>
<feature type="non-terminal residue" evidence="2">
    <location>
        <position position="22"/>
    </location>
</feature>
<evidence type="ECO:0000313" key="2">
    <source>
        <dbReference type="EMBL" id="SVD32002.1"/>
    </source>
</evidence>